<dbReference type="Pfam" id="PF00587">
    <property type="entry name" value="tRNA-synt_2b"/>
    <property type="match status" value="1"/>
</dbReference>
<keyword evidence="12" id="KW-0648">Protein biosynthesis</keyword>
<keyword evidence="8" id="KW-0479">Metal-binding</keyword>
<comment type="cofactor">
    <cofactor evidence="1">
        <name>Zn(2+)</name>
        <dbReference type="ChEBI" id="CHEBI:29105"/>
    </cofactor>
</comment>
<dbReference type="PROSITE" id="PS50862">
    <property type="entry name" value="AA_TRNA_LIGASE_II"/>
    <property type="match status" value="1"/>
</dbReference>
<dbReference type="GO" id="GO:0005524">
    <property type="term" value="F:ATP binding"/>
    <property type="evidence" value="ECO:0007669"/>
    <property type="project" value="UniProtKB-KW"/>
</dbReference>
<dbReference type="Gene3D" id="3.30.70.1920">
    <property type="match status" value="1"/>
</dbReference>
<keyword evidence="13 18" id="KW-0030">Aminoacyl-tRNA synthetase</keyword>
<evidence type="ECO:0000256" key="1">
    <source>
        <dbReference type="ARBA" id="ARBA00001947"/>
    </source>
</evidence>
<keyword evidence="9" id="KW-0547">Nucleotide-binding</keyword>
<dbReference type="GO" id="GO:0006434">
    <property type="term" value="P:seryl-tRNA aminoacylation"/>
    <property type="evidence" value="ECO:0007669"/>
    <property type="project" value="UniProtKB-UniRule"/>
</dbReference>
<dbReference type="Pfam" id="PF18490">
    <property type="entry name" value="tRNA_bind_4"/>
    <property type="match status" value="1"/>
</dbReference>
<dbReference type="UniPathway" id="UPA00906">
    <property type="reaction ID" value="UER00895"/>
</dbReference>
<dbReference type="OrthoDB" id="115981at2157"/>
<dbReference type="Proteomes" id="UP000195137">
    <property type="component" value="Unassembled WGS sequence"/>
</dbReference>
<gene>
    <name evidence="18" type="ORF">AMET1_0276</name>
</gene>
<evidence type="ECO:0000256" key="4">
    <source>
        <dbReference type="ARBA" id="ARBA00005951"/>
    </source>
</evidence>
<comment type="similarity">
    <text evidence="4">Belongs to the class-II aminoacyl-tRNA synthetase family. Type-2 seryl-tRNA synthetase subfamily.</text>
</comment>
<evidence type="ECO:0000256" key="6">
    <source>
        <dbReference type="ARBA" id="ARBA00022490"/>
    </source>
</evidence>
<evidence type="ECO:0000259" key="17">
    <source>
        <dbReference type="PROSITE" id="PS50862"/>
    </source>
</evidence>
<dbReference type="GO" id="GO:0004828">
    <property type="term" value="F:serine-tRNA ligase activity"/>
    <property type="evidence" value="ECO:0007669"/>
    <property type="project" value="UniProtKB-UniRule"/>
</dbReference>
<keyword evidence="19" id="KW-1185">Reference proteome</keyword>
<dbReference type="InterPro" id="IPR002314">
    <property type="entry name" value="aa-tRNA-synt_IIb"/>
</dbReference>
<dbReference type="NCBIfam" id="TIGR00415">
    <property type="entry name" value="serS_MJ"/>
    <property type="match status" value="1"/>
</dbReference>
<evidence type="ECO:0000256" key="13">
    <source>
        <dbReference type="ARBA" id="ARBA00023146"/>
    </source>
</evidence>
<comment type="caution">
    <text evidence="18">The sequence shown here is derived from an EMBL/GenBank/DDBJ whole genome shotgun (WGS) entry which is preliminary data.</text>
</comment>
<sequence>MEIMLELKLKGKILLSDTANQEVTKDINKLLKTADQDILKKGAPEKMGATIKNWNVIEDQIEISIKSNRYVRAHEALIRLINPLSNKLGPKHHIGVRGIEIKEYQAHIKQELTEQEKKRFKKEMKNLRWISKIETKEGIKLHLTNLSESDIRNGVIDRLLKLTNEVITDDEEITYKVSEIEPGTTIKQSEKRELKLKTDPTTKASEKGWIKKFPGKGQWIYMPPYTKLFNALSELAKKHIPEKTGFNEAMFPKLIPLSIMNKMKYLEGLPEGMYYTSNPKRDDELYSLFKKELKILGEPPVDILEKGLKKPGYVLAPAQCEPFYQMFTHEMLSKENLPIKLYDNSGFTYRWEGGGSKGLDRVNEFQRNELVWIGKPKQTEKVANQVLDAYIDFIDKYIQPEWHIEVGDDPFYLEGRHGELDDIEYPDIPKREIRVKMPGNEEGLSIGSVNLHGTHFVKGFSIRSPYKEPLWTGCAGLGLSRWVIAFLAYNGFNPENWPKEIKNKTQPLPETPYTLEWP</sequence>
<feature type="domain" description="Aminoacyl-transfer RNA synthetases class-II family profile" evidence="17">
    <location>
        <begin position="346"/>
        <end position="494"/>
    </location>
</feature>
<evidence type="ECO:0000256" key="7">
    <source>
        <dbReference type="ARBA" id="ARBA00022598"/>
    </source>
</evidence>
<dbReference type="CDD" id="cd00670">
    <property type="entry name" value="Gly_His_Pro_Ser_Thr_tRS_core"/>
    <property type="match status" value="1"/>
</dbReference>
<dbReference type="GO" id="GO:0005737">
    <property type="term" value="C:cytoplasm"/>
    <property type="evidence" value="ECO:0007669"/>
    <property type="project" value="UniProtKB-SubCell"/>
</dbReference>
<protein>
    <recommendedName>
        <fullName evidence="16">Serine--tRNA ligase</fullName>
        <ecNumber evidence="16">6.1.1.11</ecNumber>
    </recommendedName>
</protein>
<reference evidence="18 19" key="1">
    <citation type="submission" date="2016-12" db="EMBL/GenBank/DDBJ databases">
        <title>Discovery of methanogenic haloarchaea.</title>
        <authorList>
            <person name="Sorokin D.Y."/>
            <person name="Makarova K.S."/>
            <person name="Abbas B."/>
            <person name="Ferrer M."/>
            <person name="Golyshin P.N."/>
        </authorList>
    </citation>
    <scope>NUCLEOTIDE SEQUENCE [LARGE SCALE GENOMIC DNA]</scope>
    <source>
        <strain evidence="18">AMET1</strain>
    </source>
</reference>
<accession>A0A1Y3GBL2</accession>
<organism evidence="18 19">
    <name type="scientific">Methanonatronarchaeum thermophilum</name>
    <dbReference type="NCBI Taxonomy" id="1927129"/>
    <lineage>
        <taxon>Archaea</taxon>
        <taxon>Methanobacteriati</taxon>
        <taxon>Methanobacteriota</taxon>
        <taxon>Methanonatronarchaeia</taxon>
        <taxon>Methanonatronarchaeales</taxon>
        <taxon>Methanonatronarchaeaceae</taxon>
        <taxon>Methanonatronarchaeum</taxon>
    </lineage>
</organism>
<evidence type="ECO:0000313" key="18">
    <source>
        <dbReference type="EMBL" id="OUJ18630.1"/>
    </source>
</evidence>
<dbReference type="EC" id="6.1.1.11" evidence="16"/>
<comment type="subcellular location">
    <subcellularLocation>
        <location evidence="2">Cytoplasm</location>
    </subcellularLocation>
</comment>
<dbReference type="InterPro" id="IPR041293">
    <property type="entry name" value="SerS_tRNA-bd"/>
</dbReference>
<comment type="catalytic activity">
    <reaction evidence="15">
        <text>tRNA(Ser) + L-serine + ATP = L-seryl-tRNA(Ser) + AMP + diphosphate + H(+)</text>
        <dbReference type="Rhea" id="RHEA:12292"/>
        <dbReference type="Rhea" id="RHEA-COMP:9669"/>
        <dbReference type="Rhea" id="RHEA-COMP:9703"/>
        <dbReference type="ChEBI" id="CHEBI:15378"/>
        <dbReference type="ChEBI" id="CHEBI:30616"/>
        <dbReference type="ChEBI" id="CHEBI:33019"/>
        <dbReference type="ChEBI" id="CHEBI:33384"/>
        <dbReference type="ChEBI" id="CHEBI:78442"/>
        <dbReference type="ChEBI" id="CHEBI:78533"/>
        <dbReference type="ChEBI" id="CHEBI:456215"/>
        <dbReference type="EC" id="6.1.1.11"/>
    </reaction>
</comment>
<evidence type="ECO:0000256" key="5">
    <source>
        <dbReference type="ARBA" id="ARBA00011738"/>
    </source>
</evidence>
<dbReference type="Gene3D" id="3.30.930.10">
    <property type="entry name" value="Bira Bifunctional Protein, Domain 2"/>
    <property type="match status" value="1"/>
</dbReference>
<keyword evidence="7" id="KW-0436">Ligase</keyword>
<dbReference type="NCBIfam" id="NF002120">
    <property type="entry name" value="PRK00960.1"/>
    <property type="match status" value="1"/>
</dbReference>
<keyword evidence="11" id="KW-0067">ATP-binding</keyword>
<evidence type="ECO:0000313" key="19">
    <source>
        <dbReference type="Proteomes" id="UP000195137"/>
    </source>
</evidence>
<dbReference type="AlphaFoldDB" id="A0A1Y3GBL2"/>
<comment type="pathway">
    <text evidence="3">Aminoacyl-tRNA biosynthesis; selenocysteinyl-tRNA(Sec) biosynthesis; L-seryl-tRNA(Sec) from L-serine and tRNA(Sec): step 1/1.</text>
</comment>
<keyword evidence="10" id="KW-0862">Zinc</keyword>
<dbReference type="EMBL" id="MRZU01000003">
    <property type="protein sequence ID" value="OUJ18630.1"/>
    <property type="molecule type" value="Genomic_DNA"/>
</dbReference>
<evidence type="ECO:0000256" key="15">
    <source>
        <dbReference type="ARBA" id="ARBA00048823"/>
    </source>
</evidence>
<dbReference type="InterPro" id="IPR045864">
    <property type="entry name" value="aa-tRNA-synth_II/BPL/LPL"/>
</dbReference>
<dbReference type="GO" id="GO:0046872">
    <property type="term" value="F:metal ion binding"/>
    <property type="evidence" value="ECO:0007669"/>
    <property type="project" value="UniProtKB-KW"/>
</dbReference>
<dbReference type="RefSeq" id="WP_086636703.1">
    <property type="nucleotide sequence ID" value="NZ_MRZU01000003.1"/>
</dbReference>
<dbReference type="InterPro" id="IPR004503">
    <property type="entry name" value="Ser-tRNA-ligase_2_arc"/>
</dbReference>
<dbReference type="InterPro" id="IPR006195">
    <property type="entry name" value="aa-tRNA-synth_II"/>
</dbReference>
<evidence type="ECO:0000256" key="3">
    <source>
        <dbReference type="ARBA" id="ARBA00005045"/>
    </source>
</evidence>
<evidence type="ECO:0000256" key="12">
    <source>
        <dbReference type="ARBA" id="ARBA00022917"/>
    </source>
</evidence>
<evidence type="ECO:0000256" key="9">
    <source>
        <dbReference type="ARBA" id="ARBA00022741"/>
    </source>
</evidence>
<evidence type="ECO:0000256" key="14">
    <source>
        <dbReference type="ARBA" id="ARBA00047929"/>
    </source>
</evidence>
<evidence type="ECO:0000256" key="16">
    <source>
        <dbReference type="NCBIfam" id="TIGR00415"/>
    </source>
</evidence>
<keyword evidence="6" id="KW-0963">Cytoplasm</keyword>
<comment type="subunit">
    <text evidence="5">Homodimer.</text>
</comment>
<evidence type="ECO:0000256" key="2">
    <source>
        <dbReference type="ARBA" id="ARBA00004496"/>
    </source>
</evidence>
<evidence type="ECO:0000256" key="8">
    <source>
        <dbReference type="ARBA" id="ARBA00022723"/>
    </source>
</evidence>
<comment type="catalytic activity">
    <reaction evidence="14">
        <text>tRNA(Sec) + L-serine + ATP = L-seryl-tRNA(Sec) + AMP + diphosphate + H(+)</text>
        <dbReference type="Rhea" id="RHEA:42580"/>
        <dbReference type="Rhea" id="RHEA-COMP:9742"/>
        <dbReference type="Rhea" id="RHEA-COMP:10128"/>
        <dbReference type="ChEBI" id="CHEBI:15378"/>
        <dbReference type="ChEBI" id="CHEBI:30616"/>
        <dbReference type="ChEBI" id="CHEBI:33019"/>
        <dbReference type="ChEBI" id="CHEBI:33384"/>
        <dbReference type="ChEBI" id="CHEBI:78442"/>
        <dbReference type="ChEBI" id="CHEBI:78533"/>
        <dbReference type="ChEBI" id="CHEBI:456215"/>
        <dbReference type="EC" id="6.1.1.11"/>
    </reaction>
</comment>
<evidence type="ECO:0000256" key="11">
    <source>
        <dbReference type="ARBA" id="ARBA00022840"/>
    </source>
</evidence>
<name>A0A1Y3GBL2_9EURY</name>
<evidence type="ECO:0000256" key="10">
    <source>
        <dbReference type="ARBA" id="ARBA00022833"/>
    </source>
</evidence>
<proteinExistence type="inferred from homology"/>
<dbReference type="SUPFAM" id="SSF55681">
    <property type="entry name" value="Class II aaRS and biotin synthetases"/>
    <property type="match status" value="1"/>
</dbReference>